<comment type="caution">
    <text evidence="5">The sequence shown here is derived from an EMBL/GenBank/DDBJ whole genome shotgun (WGS) entry which is preliminary data.</text>
</comment>
<dbReference type="InterPro" id="IPR002164">
    <property type="entry name" value="NAP_family"/>
</dbReference>
<dbReference type="PANTHER" id="PTHR31301:SF103">
    <property type="entry name" value="LOB DOMAIN-CONTAINING PROTEIN 5-RELATED"/>
    <property type="match status" value="1"/>
</dbReference>
<evidence type="ECO:0000313" key="6">
    <source>
        <dbReference type="Proteomes" id="UP000824890"/>
    </source>
</evidence>
<evidence type="ECO:0000256" key="1">
    <source>
        <dbReference type="ARBA" id="ARBA00005474"/>
    </source>
</evidence>
<evidence type="ECO:0000256" key="2">
    <source>
        <dbReference type="ARBA" id="ARBA00009947"/>
    </source>
</evidence>
<accession>A0ABQ7XM92</accession>
<dbReference type="Pfam" id="PF00956">
    <property type="entry name" value="NAP"/>
    <property type="match status" value="2"/>
</dbReference>
<gene>
    <name evidence="5" type="ORF">HID58_085325</name>
</gene>
<proteinExistence type="inferred from homology"/>
<evidence type="ECO:0000256" key="3">
    <source>
        <dbReference type="ARBA" id="ARBA00023186"/>
    </source>
</evidence>
<dbReference type="Pfam" id="PF03195">
    <property type="entry name" value="LOB"/>
    <property type="match status" value="2"/>
</dbReference>
<feature type="domain" description="LOB" evidence="4">
    <location>
        <begin position="16"/>
        <end position="117"/>
    </location>
</feature>
<dbReference type="Gene3D" id="3.30.1120.90">
    <property type="entry name" value="Nucleosome assembly protein"/>
    <property type="match status" value="1"/>
</dbReference>
<dbReference type="Proteomes" id="UP000824890">
    <property type="component" value="Unassembled WGS sequence"/>
</dbReference>
<organism evidence="5 6">
    <name type="scientific">Brassica napus</name>
    <name type="common">Rape</name>
    <dbReference type="NCBI Taxonomy" id="3708"/>
    <lineage>
        <taxon>Eukaryota</taxon>
        <taxon>Viridiplantae</taxon>
        <taxon>Streptophyta</taxon>
        <taxon>Embryophyta</taxon>
        <taxon>Tracheophyta</taxon>
        <taxon>Spermatophyta</taxon>
        <taxon>Magnoliopsida</taxon>
        <taxon>eudicotyledons</taxon>
        <taxon>Gunneridae</taxon>
        <taxon>Pentapetalae</taxon>
        <taxon>rosids</taxon>
        <taxon>malvids</taxon>
        <taxon>Brassicales</taxon>
        <taxon>Brassicaceae</taxon>
        <taxon>Brassiceae</taxon>
        <taxon>Brassica</taxon>
    </lineage>
</organism>
<feature type="non-terminal residue" evidence="5">
    <location>
        <position position="1"/>
    </location>
</feature>
<evidence type="ECO:0000259" key="4">
    <source>
        <dbReference type="PROSITE" id="PS50891"/>
    </source>
</evidence>
<sequence>QKNIVMEALGTDIKHGRCCVCIEKNKICTKKCEFAAYFPNEVQSDYEAATKLFGTTNIISMMKLAPHEQNHLLASSILKEGAAWTDDNIRGGYGVIQKLMWEIKLHESYLSKIKKKISEEKKQIVLLLNQSSYTQEASTFDSSVNYGVYMFFFVMCNPQNNLQNLAGQLSDVLENLSPISQHDELEAKFREERAVLEAKYEKSYQPIYAKLTQEDTKMDEGEDKTSQERGVLSFWLTALQNNDVTSHEVTMHDEEALRTEIDWYPAKRFLRRSLRKWKTVKASSASLINPPEFPDEDEDIDEDRELQNLMEQDYEIGFTIRDKIIPHAVHDLLVRLWKDMSLTWSSVVWLKKRIPNARFHCMAGNERSNADSRWNDMVGQSDYEAATKLFGTTNIISMMKLASHEQNHLLASSILKEGAAWTDDNIRGGYGVIQKLMWEIKLHEAYLSERKKKISEEKKQIVLLLNQYI</sequence>
<name>A0ABQ7XM92_BRANA</name>
<dbReference type="PROSITE" id="PS50891">
    <property type="entry name" value="LOB"/>
    <property type="match status" value="2"/>
</dbReference>
<dbReference type="Gene3D" id="1.20.5.1500">
    <property type="match status" value="1"/>
</dbReference>
<dbReference type="InterPro" id="IPR037231">
    <property type="entry name" value="NAP-like_sf"/>
</dbReference>
<dbReference type="EMBL" id="JAGKQM010000019">
    <property type="protein sequence ID" value="KAH0857064.1"/>
    <property type="molecule type" value="Genomic_DNA"/>
</dbReference>
<keyword evidence="3" id="KW-0143">Chaperone</keyword>
<feature type="domain" description="LOB" evidence="4">
    <location>
        <begin position="345"/>
        <end position="454"/>
    </location>
</feature>
<keyword evidence="6" id="KW-1185">Reference proteome</keyword>
<comment type="similarity">
    <text evidence="1">Belongs to the LOB domain-containing protein family.</text>
</comment>
<dbReference type="InterPro" id="IPR004883">
    <property type="entry name" value="LOB"/>
</dbReference>
<comment type="similarity">
    <text evidence="2">Belongs to the nucleosome assembly protein (NAP) family.</text>
</comment>
<protein>
    <recommendedName>
        <fullName evidence="4">LOB domain-containing protein</fullName>
    </recommendedName>
</protein>
<evidence type="ECO:0000313" key="5">
    <source>
        <dbReference type="EMBL" id="KAH0857064.1"/>
    </source>
</evidence>
<reference evidence="5 6" key="1">
    <citation type="submission" date="2021-05" db="EMBL/GenBank/DDBJ databases">
        <title>Genome Assembly of Synthetic Allotetraploid Brassica napus Reveals Homoeologous Exchanges between Subgenomes.</title>
        <authorList>
            <person name="Davis J.T."/>
        </authorList>
    </citation>
    <scope>NUCLEOTIDE SEQUENCE [LARGE SCALE GENOMIC DNA]</scope>
    <source>
        <strain evidence="6">cv. Da-Ae</strain>
        <tissue evidence="5">Seedling</tissue>
    </source>
</reference>
<dbReference type="PANTHER" id="PTHR31301">
    <property type="entry name" value="LOB DOMAIN-CONTAINING PROTEIN 4-RELATED"/>
    <property type="match status" value="1"/>
</dbReference>
<dbReference type="SUPFAM" id="SSF143113">
    <property type="entry name" value="NAP-like"/>
    <property type="match status" value="1"/>
</dbReference>